<dbReference type="Gene3D" id="2.40.160.20">
    <property type="match status" value="1"/>
</dbReference>
<dbReference type="SUPFAM" id="SSF56925">
    <property type="entry name" value="OMPA-like"/>
    <property type="match status" value="1"/>
</dbReference>
<feature type="signal peptide" evidence="3">
    <location>
        <begin position="1"/>
        <end position="45"/>
    </location>
</feature>
<comment type="subunit">
    <text evidence="1">Homodimer.</text>
</comment>
<gene>
    <name evidence="4" type="ORF">HNR39_001893</name>
</gene>
<keyword evidence="1" id="KW-0998">Cell outer membrane</keyword>
<evidence type="ECO:0000256" key="2">
    <source>
        <dbReference type="PIRSR" id="PIRSR029681-2"/>
    </source>
</evidence>
<accession>A0A840RSQ6</accession>
<evidence type="ECO:0000313" key="4">
    <source>
        <dbReference type="EMBL" id="MBB5200058.1"/>
    </source>
</evidence>
<evidence type="ECO:0000256" key="1">
    <source>
        <dbReference type="PIRNR" id="PIRNR029681"/>
    </source>
</evidence>
<dbReference type="Proteomes" id="UP000571084">
    <property type="component" value="Unassembled WGS sequence"/>
</dbReference>
<feature type="chain" id="PRO_5032929339" description="Lipid A deacylase" evidence="3">
    <location>
        <begin position="46"/>
        <end position="205"/>
    </location>
</feature>
<feature type="site" description="Critical for activity" evidence="2">
    <location>
        <position position="184"/>
    </location>
</feature>
<organism evidence="4 5">
    <name type="scientific">Glaciimonas immobilis</name>
    <dbReference type="NCBI Taxonomy" id="728004"/>
    <lineage>
        <taxon>Bacteria</taxon>
        <taxon>Pseudomonadati</taxon>
        <taxon>Pseudomonadota</taxon>
        <taxon>Betaproteobacteria</taxon>
        <taxon>Burkholderiales</taxon>
        <taxon>Oxalobacteraceae</taxon>
        <taxon>Glaciimonas</taxon>
    </lineage>
</organism>
<proteinExistence type="inferred from homology"/>
<dbReference type="GO" id="GO:0050528">
    <property type="term" value="F:acyloxyacyl hydrolase activity"/>
    <property type="evidence" value="ECO:0007669"/>
    <property type="project" value="UniProtKB-EC"/>
</dbReference>
<keyword evidence="3" id="KW-0732">Signal</keyword>
<evidence type="ECO:0000256" key="3">
    <source>
        <dbReference type="SAM" id="SignalP"/>
    </source>
</evidence>
<comment type="similarity">
    <text evidence="1">Belongs to the PagL family.</text>
</comment>
<dbReference type="InterPro" id="IPR018550">
    <property type="entry name" value="Lipid-A_deacylase-rel"/>
</dbReference>
<dbReference type="AlphaFoldDB" id="A0A840RSQ6"/>
<evidence type="ECO:0000313" key="5">
    <source>
        <dbReference type="Proteomes" id="UP000571084"/>
    </source>
</evidence>
<keyword evidence="5" id="KW-1185">Reference proteome</keyword>
<keyword evidence="1" id="KW-0378">Hydrolase</keyword>
<comment type="caution">
    <text evidence="4">The sequence shown here is derived from an EMBL/GenBank/DDBJ whole genome shotgun (WGS) entry which is preliminary data.</text>
</comment>
<reference evidence="4 5" key="1">
    <citation type="submission" date="2020-08" db="EMBL/GenBank/DDBJ databases">
        <title>Genomic Encyclopedia of Type Strains, Phase IV (KMG-IV): sequencing the most valuable type-strain genomes for metagenomic binning, comparative biology and taxonomic classification.</title>
        <authorList>
            <person name="Goeker M."/>
        </authorList>
    </citation>
    <scope>NUCLEOTIDE SEQUENCE [LARGE SCALE GENOMIC DNA]</scope>
    <source>
        <strain evidence="4 5">DSM 23240</strain>
    </source>
</reference>
<dbReference type="InterPro" id="IPR011250">
    <property type="entry name" value="OMP/PagP_B-barrel"/>
</dbReference>
<keyword evidence="1" id="KW-0472">Membrane</keyword>
<name>A0A840RSQ6_9BURK</name>
<dbReference type="EMBL" id="JACHHQ010000004">
    <property type="protein sequence ID" value="MBB5200058.1"/>
    <property type="molecule type" value="Genomic_DNA"/>
</dbReference>
<dbReference type="EC" id="3.1.1.77" evidence="1"/>
<dbReference type="PIRSF" id="PIRSF029681">
    <property type="entry name" value="PagL"/>
    <property type="match status" value="1"/>
</dbReference>
<sequence length="205" mass="22875">MTADYCPLTLPTCFFCRKSSMSNKRMGFKLLTIGCLLAGMQAAHAIDYTPDSASLEVGTGNKSQFVRAATQWDWGTKWWQSNGTHIGGYWDLSLTEFRENQYLNFPGQQKKITDIGFTPVFRFQKDDKKGAYAEAGIGVHVMSHLYDNNSRRFSTAFEFGDHIGAGFVFSNGVDLGLRLQHFSNGGIKKPNSGANFAIVRVGYHF</sequence>
<protein>
    <recommendedName>
        <fullName evidence="1">Lipid A deacylase</fullName>
        <ecNumber evidence="1">3.1.1.77</ecNumber>
    </recommendedName>
    <alternativeName>
        <fullName evidence="1">LPS 3-O-deacylase</fullName>
    </alternativeName>
    <alternativeName>
        <fullName evidence="1">Outer membrane enzyme</fullName>
    </alternativeName>
</protein>
<dbReference type="GO" id="GO:0009279">
    <property type="term" value="C:cell outer membrane"/>
    <property type="evidence" value="ECO:0007669"/>
    <property type="project" value="UniProtKB-SubCell"/>
</dbReference>
<comment type="function">
    <text evidence="1">Has lipid A 3-O-deacylase activity. Hydrolyzes the ester bond at the 3 position of lipid A, a bioactive component of lipopolysaccharide (LPS), thereby releasing the primary fatty acyl moiety.</text>
</comment>
<comment type="subcellular location">
    <subcellularLocation>
        <location evidence="1">Cell outer membrane</location>
        <topology evidence="1">Multi-pass membrane protein</topology>
    </subcellularLocation>
</comment>
<comment type="catalytic activity">
    <reaction evidence="1">
        <text>a 3-(acyloxy)acyl derivative of bacterial toxin + H2O = a 3-hydroxyacyl derivative of bacterial toxin + a fatty acid + H(+)</text>
        <dbReference type="Rhea" id="RHEA:12032"/>
        <dbReference type="ChEBI" id="CHEBI:15377"/>
        <dbReference type="ChEBI" id="CHEBI:15378"/>
        <dbReference type="ChEBI" id="CHEBI:28868"/>
        <dbReference type="ChEBI" id="CHEBI:136853"/>
        <dbReference type="ChEBI" id="CHEBI:140675"/>
        <dbReference type="EC" id="3.1.1.77"/>
    </reaction>
</comment>
<dbReference type="Pfam" id="PF09411">
    <property type="entry name" value="PagL"/>
    <property type="match status" value="1"/>
</dbReference>